<protein>
    <submittedName>
        <fullName evidence="8">GlsB/YeaQ/YmgE family stress response membrane protein</fullName>
    </submittedName>
</protein>
<evidence type="ECO:0000313" key="8">
    <source>
        <dbReference type="EMBL" id="MUN42131.1"/>
    </source>
</evidence>
<feature type="transmembrane region" description="Helical" evidence="7">
    <location>
        <begin position="6"/>
        <end position="24"/>
    </location>
</feature>
<reference evidence="8 9" key="1">
    <citation type="submission" date="2019-11" db="EMBL/GenBank/DDBJ databases">
        <authorList>
            <person name="Cao P."/>
        </authorList>
    </citation>
    <scope>NUCLEOTIDE SEQUENCE [LARGE SCALE GENOMIC DNA]</scope>
    <source>
        <strain evidence="8 9">NEAU-AAG5</strain>
    </source>
</reference>
<dbReference type="Proteomes" id="UP000432015">
    <property type="component" value="Unassembled WGS sequence"/>
</dbReference>
<organism evidence="8 9">
    <name type="scientific">Actinomadura litoris</name>
    <dbReference type="NCBI Taxonomy" id="2678616"/>
    <lineage>
        <taxon>Bacteria</taxon>
        <taxon>Bacillati</taxon>
        <taxon>Actinomycetota</taxon>
        <taxon>Actinomycetes</taxon>
        <taxon>Streptosporangiales</taxon>
        <taxon>Thermomonosporaceae</taxon>
        <taxon>Actinomadura</taxon>
    </lineage>
</organism>
<evidence type="ECO:0000256" key="3">
    <source>
        <dbReference type="ARBA" id="ARBA00022475"/>
    </source>
</evidence>
<name>A0A7K1LCH9_9ACTN</name>
<comment type="similarity">
    <text evidence="2">Belongs to the UPF0410 family.</text>
</comment>
<evidence type="ECO:0000256" key="2">
    <source>
        <dbReference type="ARBA" id="ARBA00011006"/>
    </source>
</evidence>
<keyword evidence="3" id="KW-1003">Cell membrane</keyword>
<dbReference type="RefSeq" id="WP_214616539.1">
    <property type="nucleotide sequence ID" value="NZ_JAICDF010000011.1"/>
</dbReference>
<sequence length="95" mass="9555">MTITGIITAIVIGAIIGALGRLLLPGRQPIGVLLTVAIGIIAALIGTAIAQKVGVKTTDGIDWIELVLQVGLAVVGVALVAGWKQRGRGRGAGTH</sequence>
<evidence type="ECO:0000256" key="5">
    <source>
        <dbReference type="ARBA" id="ARBA00022989"/>
    </source>
</evidence>
<keyword evidence="9" id="KW-1185">Reference proteome</keyword>
<proteinExistence type="inferred from homology"/>
<dbReference type="InterPro" id="IPR007341">
    <property type="entry name" value="Transgly_assoc"/>
</dbReference>
<dbReference type="GO" id="GO:0005886">
    <property type="term" value="C:plasma membrane"/>
    <property type="evidence" value="ECO:0007669"/>
    <property type="project" value="UniProtKB-SubCell"/>
</dbReference>
<evidence type="ECO:0000256" key="4">
    <source>
        <dbReference type="ARBA" id="ARBA00022692"/>
    </source>
</evidence>
<evidence type="ECO:0000256" key="7">
    <source>
        <dbReference type="SAM" id="Phobius"/>
    </source>
</evidence>
<dbReference type="PANTHER" id="PTHR33884">
    <property type="entry name" value="UPF0410 PROTEIN YMGE"/>
    <property type="match status" value="1"/>
</dbReference>
<feature type="transmembrane region" description="Helical" evidence="7">
    <location>
        <begin position="31"/>
        <end position="51"/>
    </location>
</feature>
<accession>A0A7K1LCH9</accession>
<dbReference type="EMBL" id="WOFH01000018">
    <property type="protein sequence ID" value="MUN42131.1"/>
    <property type="molecule type" value="Genomic_DNA"/>
</dbReference>
<dbReference type="AlphaFoldDB" id="A0A7K1LCH9"/>
<evidence type="ECO:0000313" key="9">
    <source>
        <dbReference type="Proteomes" id="UP000432015"/>
    </source>
</evidence>
<gene>
    <name evidence="8" type="ORF">GNZ18_36935</name>
</gene>
<comment type="caution">
    <text evidence="8">The sequence shown here is derived from an EMBL/GenBank/DDBJ whole genome shotgun (WGS) entry which is preliminary data.</text>
</comment>
<evidence type="ECO:0000256" key="1">
    <source>
        <dbReference type="ARBA" id="ARBA00004651"/>
    </source>
</evidence>
<keyword evidence="5 7" id="KW-1133">Transmembrane helix</keyword>
<feature type="transmembrane region" description="Helical" evidence="7">
    <location>
        <begin position="63"/>
        <end position="83"/>
    </location>
</feature>
<dbReference type="PANTHER" id="PTHR33884:SF3">
    <property type="entry name" value="UPF0410 PROTEIN YMGE"/>
    <property type="match status" value="1"/>
</dbReference>
<keyword evidence="6 7" id="KW-0472">Membrane</keyword>
<keyword evidence="4 7" id="KW-0812">Transmembrane</keyword>
<comment type="subcellular location">
    <subcellularLocation>
        <location evidence="1">Cell membrane</location>
        <topology evidence="1">Multi-pass membrane protein</topology>
    </subcellularLocation>
</comment>
<evidence type="ECO:0000256" key="6">
    <source>
        <dbReference type="ARBA" id="ARBA00023136"/>
    </source>
</evidence>